<evidence type="ECO:0000313" key="2">
    <source>
        <dbReference type="Proteomes" id="UP001596549"/>
    </source>
</evidence>
<dbReference type="RefSeq" id="WP_379750063.1">
    <property type="nucleotide sequence ID" value="NZ_JBHTCP010000042.1"/>
</dbReference>
<reference evidence="2" key="1">
    <citation type="journal article" date="2019" name="Int. J. Syst. Evol. Microbiol.">
        <title>The Global Catalogue of Microorganisms (GCM) 10K type strain sequencing project: providing services to taxonomists for standard genome sequencing and annotation.</title>
        <authorList>
            <consortium name="The Broad Institute Genomics Platform"/>
            <consortium name="The Broad Institute Genome Sequencing Center for Infectious Disease"/>
            <person name="Wu L."/>
            <person name="Ma J."/>
        </authorList>
    </citation>
    <scope>NUCLEOTIDE SEQUENCE [LARGE SCALE GENOMIC DNA]</scope>
    <source>
        <strain evidence="2">NBRC 106396</strain>
    </source>
</reference>
<dbReference type="EMBL" id="JBHTCP010000042">
    <property type="protein sequence ID" value="MFC7372481.1"/>
    <property type="molecule type" value="Genomic_DNA"/>
</dbReference>
<sequence length="168" mass="18996">MKAGVHMKRSLILIGLVLLISGLWFFNFIRDEGEFTKWSHASVGKGVLIESKAVYIGYHFRWDGIGKPTIEKVELLKRDGSEDAKVELYMSNKEIGTYDEEDAIKEGIIQTLFPVKGFTPDTNFFIVLRVGQGDIQSDQDIRKISITYTKFGQSHVQTLSFEDGVISD</sequence>
<name>A0ABW2NV08_9BACL</name>
<dbReference type="Proteomes" id="UP001596549">
    <property type="component" value="Unassembled WGS sequence"/>
</dbReference>
<protein>
    <recommendedName>
        <fullName evidence="3">DUF5067 domain-containing protein</fullName>
    </recommendedName>
</protein>
<accession>A0ABW2NV08</accession>
<evidence type="ECO:0008006" key="3">
    <source>
        <dbReference type="Google" id="ProtNLM"/>
    </source>
</evidence>
<comment type="caution">
    <text evidence="1">The sequence shown here is derived from an EMBL/GenBank/DDBJ whole genome shotgun (WGS) entry which is preliminary data.</text>
</comment>
<evidence type="ECO:0000313" key="1">
    <source>
        <dbReference type="EMBL" id="MFC7372481.1"/>
    </source>
</evidence>
<gene>
    <name evidence="1" type="ORF">ACFQPF_12450</name>
</gene>
<keyword evidence="2" id="KW-1185">Reference proteome</keyword>
<proteinExistence type="predicted"/>
<organism evidence="1 2">
    <name type="scientific">Fictibacillus iocasae</name>
    <dbReference type="NCBI Taxonomy" id="2715437"/>
    <lineage>
        <taxon>Bacteria</taxon>
        <taxon>Bacillati</taxon>
        <taxon>Bacillota</taxon>
        <taxon>Bacilli</taxon>
        <taxon>Bacillales</taxon>
        <taxon>Fictibacillaceae</taxon>
        <taxon>Fictibacillus</taxon>
    </lineage>
</organism>